<feature type="compositionally biased region" description="Polar residues" evidence="7">
    <location>
        <begin position="62"/>
        <end position="77"/>
    </location>
</feature>
<proteinExistence type="predicted"/>
<accession>H3NHQ5</accession>
<keyword evidence="4" id="KW-0862">Zinc</keyword>
<feature type="region of interest" description="Disordered" evidence="7">
    <location>
        <begin position="55"/>
        <end position="79"/>
    </location>
</feature>
<evidence type="ECO:0000256" key="5">
    <source>
        <dbReference type="ARBA" id="ARBA00022880"/>
    </source>
</evidence>
<keyword evidence="6" id="KW-0175">Coiled coil</keyword>
<keyword evidence="5" id="KW-0236">DNA replication inhibitor</keyword>
<evidence type="ECO:0000256" key="1">
    <source>
        <dbReference type="ARBA" id="ARBA00022490"/>
    </source>
</evidence>
<dbReference type="AlphaFoldDB" id="H3NHQ5"/>
<keyword evidence="3" id="KW-0479">Metal-binding</keyword>
<protein>
    <recommendedName>
        <fullName evidence="10">DNA replication initiation control protein YabA</fullName>
    </recommendedName>
</protein>
<reference evidence="8 9" key="1">
    <citation type="submission" date="2012-01" db="EMBL/GenBank/DDBJ databases">
        <title>The Genome Sequence of Facklamia languida CCUG 37842.</title>
        <authorList>
            <consortium name="The Broad Institute Genome Sequencing Platform"/>
            <person name="Earl A."/>
            <person name="Ward D."/>
            <person name="Feldgarden M."/>
            <person name="Gevers D."/>
            <person name="Huys G."/>
            <person name="Young S.K."/>
            <person name="Zeng Q."/>
            <person name="Gargeya S."/>
            <person name="Fitzgerald M."/>
            <person name="Haas B."/>
            <person name="Abouelleil A."/>
            <person name="Alvarado L."/>
            <person name="Arachchi H.M."/>
            <person name="Berlin A."/>
            <person name="Chapman S.B."/>
            <person name="Gearin G."/>
            <person name="Goldberg J."/>
            <person name="Griggs A."/>
            <person name="Gujja S."/>
            <person name="Hansen M."/>
            <person name="Heiman D."/>
            <person name="Howarth C."/>
            <person name="Larimer J."/>
            <person name="Lui A."/>
            <person name="MacDonald P.J.P."/>
            <person name="McCowen C."/>
            <person name="Montmayeur A."/>
            <person name="Murphy C."/>
            <person name="Neiman D."/>
            <person name="Pearson M."/>
            <person name="Priest M."/>
            <person name="Roberts A."/>
            <person name="Saif S."/>
            <person name="Shea T."/>
            <person name="Sisk P."/>
            <person name="Stolte C."/>
            <person name="Sykes S."/>
            <person name="Wortman J."/>
            <person name="Nusbaum C."/>
            <person name="Birren B."/>
        </authorList>
    </citation>
    <scope>NUCLEOTIDE SEQUENCE [LARGE SCALE GENOMIC DNA]</scope>
    <source>
        <strain evidence="8 9">CCUG 37842</strain>
    </source>
</reference>
<evidence type="ECO:0000256" key="2">
    <source>
        <dbReference type="ARBA" id="ARBA00022705"/>
    </source>
</evidence>
<evidence type="ECO:0000256" key="6">
    <source>
        <dbReference type="SAM" id="Coils"/>
    </source>
</evidence>
<evidence type="ECO:0008006" key="10">
    <source>
        <dbReference type="Google" id="ProtNLM"/>
    </source>
</evidence>
<dbReference type="HOGENOM" id="CLU_157169_0_0_9"/>
<keyword evidence="2" id="KW-0235">DNA replication</keyword>
<keyword evidence="9" id="KW-1185">Reference proteome</keyword>
<evidence type="ECO:0000313" key="9">
    <source>
        <dbReference type="Proteomes" id="UP000006190"/>
    </source>
</evidence>
<dbReference type="Proteomes" id="UP000006190">
    <property type="component" value="Unassembled WGS sequence"/>
</dbReference>
<dbReference type="EMBL" id="AGEG01000003">
    <property type="protein sequence ID" value="EHR37961.1"/>
    <property type="molecule type" value="Genomic_DNA"/>
</dbReference>
<evidence type="ECO:0000256" key="4">
    <source>
        <dbReference type="ARBA" id="ARBA00022833"/>
    </source>
</evidence>
<feature type="coiled-coil region" evidence="6">
    <location>
        <begin position="6"/>
        <end position="44"/>
    </location>
</feature>
<evidence type="ECO:0000313" key="8">
    <source>
        <dbReference type="EMBL" id="EHR37961.1"/>
    </source>
</evidence>
<dbReference type="GO" id="GO:0008156">
    <property type="term" value="P:negative regulation of DNA replication"/>
    <property type="evidence" value="ECO:0007669"/>
    <property type="project" value="UniProtKB-KW"/>
</dbReference>
<gene>
    <name evidence="8" type="ORF">HMPREF9708_00590</name>
</gene>
<dbReference type="InterPro" id="IPR010377">
    <property type="entry name" value="YabA"/>
</dbReference>
<comment type="caution">
    <text evidence="8">The sequence shown here is derived from an EMBL/GenBank/DDBJ whole genome shotgun (WGS) entry which is preliminary data.</text>
</comment>
<dbReference type="RefSeq" id="WP_006308617.1">
    <property type="nucleotide sequence ID" value="NZ_JH601133.1"/>
</dbReference>
<dbReference type="Pfam" id="PF06156">
    <property type="entry name" value="YabA"/>
    <property type="match status" value="1"/>
</dbReference>
<evidence type="ECO:0000256" key="7">
    <source>
        <dbReference type="SAM" id="MobiDB-lite"/>
    </source>
</evidence>
<dbReference type="GO" id="GO:0046872">
    <property type="term" value="F:metal ion binding"/>
    <property type="evidence" value="ECO:0007669"/>
    <property type="project" value="UniProtKB-KW"/>
</dbReference>
<dbReference type="PIRSF" id="PIRSF021439">
    <property type="entry name" value="DUF972"/>
    <property type="match status" value="1"/>
</dbReference>
<dbReference type="eggNOG" id="COG4467">
    <property type="taxonomic scope" value="Bacteria"/>
</dbReference>
<dbReference type="PATRIC" id="fig|883113.3.peg.593"/>
<dbReference type="OrthoDB" id="2112130at2"/>
<dbReference type="STRING" id="883113.HMPREF9708_00590"/>
<evidence type="ECO:0000256" key="3">
    <source>
        <dbReference type="ARBA" id="ARBA00022723"/>
    </source>
</evidence>
<keyword evidence="1" id="KW-0963">Cytoplasm</keyword>
<dbReference type="GO" id="GO:0006260">
    <property type="term" value="P:DNA replication"/>
    <property type="evidence" value="ECO:0007669"/>
    <property type="project" value="UniProtKB-KW"/>
</dbReference>
<organism evidence="8 9">
    <name type="scientific">Facklamia languida CCUG 37842</name>
    <dbReference type="NCBI Taxonomy" id="883113"/>
    <lineage>
        <taxon>Bacteria</taxon>
        <taxon>Bacillati</taxon>
        <taxon>Bacillota</taxon>
        <taxon>Bacilli</taxon>
        <taxon>Lactobacillales</taxon>
        <taxon>Aerococcaceae</taxon>
        <taxon>Facklamia</taxon>
    </lineage>
</organism>
<name>H3NHQ5_9LACT</name>
<sequence length="125" mass="14243">MAEMPVERLIRQIEAEMDQLNQSVRQLKDQVETLTQENNRLRMQQYEAIETITLTEGPIGPTDSQARNPFPSNASSTEELKGKARLQSFYDEGIHVCHPYFGTKRDPHEACIFCQDILDSLGESS</sequence>